<dbReference type="InterPro" id="IPR013762">
    <property type="entry name" value="Integrase-like_cat_sf"/>
</dbReference>
<dbReference type="Gene3D" id="1.10.443.10">
    <property type="entry name" value="Intergrase catalytic core"/>
    <property type="match status" value="1"/>
</dbReference>
<dbReference type="Pfam" id="PF17293">
    <property type="entry name" value="Arm-DNA-bind_5"/>
    <property type="match status" value="1"/>
</dbReference>
<comment type="caution">
    <text evidence="6">The sequence shown here is derived from an EMBL/GenBank/DDBJ whole genome shotgun (WGS) entry which is preliminary data.</text>
</comment>
<keyword evidence="7" id="KW-1185">Reference proteome</keyword>
<dbReference type="GO" id="GO:0006310">
    <property type="term" value="P:DNA recombination"/>
    <property type="evidence" value="ECO:0007669"/>
    <property type="project" value="UniProtKB-KW"/>
</dbReference>
<dbReference type="EMBL" id="JACHKT010000017">
    <property type="protein sequence ID" value="MBB6003822.1"/>
    <property type="molecule type" value="Genomic_DNA"/>
</dbReference>
<reference evidence="6 7" key="1">
    <citation type="submission" date="2020-08" db="EMBL/GenBank/DDBJ databases">
        <title>Functional genomics of gut bacteria from endangered species of beetles.</title>
        <authorList>
            <person name="Carlos-Shanley C."/>
        </authorList>
    </citation>
    <scope>NUCLEOTIDE SEQUENCE [LARGE SCALE GENOMIC DNA]</scope>
    <source>
        <strain evidence="6 7">S00070</strain>
    </source>
</reference>
<evidence type="ECO:0000259" key="5">
    <source>
        <dbReference type="PROSITE" id="PS51900"/>
    </source>
</evidence>
<evidence type="ECO:0000256" key="2">
    <source>
        <dbReference type="ARBA" id="ARBA00023125"/>
    </source>
</evidence>
<dbReference type="RefSeq" id="WP_184134468.1">
    <property type="nucleotide sequence ID" value="NZ_JACHKT010000017.1"/>
</dbReference>
<dbReference type="InterPro" id="IPR044068">
    <property type="entry name" value="CB"/>
</dbReference>
<protein>
    <recommendedName>
        <fullName evidence="5">Core-binding (CB) domain-containing protein</fullName>
    </recommendedName>
</protein>
<dbReference type="InterPro" id="IPR035386">
    <property type="entry name" value="Arm-DNA-bind_5"/>
</dbReference>
<dbReference type="InterPro" id="IPR011010">
    <property type="entry name" value="DNA_brk_join_enz"/>
</dbReference>
<dbReference type="PROSITE" id="PS51900">
    <property type="entry name" value="CB"/>
    <property type="match status" value="1"/>
</dbReference>
<keyword evidence="1" id="KW-0229">DNA integration</keyword>
<organism evidence="6 7">
    <name type="scientific">Arcicella rosea</name>
    <dbReference type="NCBI Taxonomy" id="502909"/>
    <lineage>
        <taxon>Bacteria</taxon>
        <taxon>Pseudomonadati</taxon>
        <taxon>Bacteroidota</taxon>
        <taxon>Cytophagia</taxon>
        <taxon>Cytophagales</taxon>
        <taxon>Flectobacillaceae</taxon>
        <taxon>Arcicella</taxon>
    </lineage>
</organism>
<dbReference type="SUPFAM" id="SSF56349">
    <property type="entry name" value="DNA breaking-rejoining enzymes"/>
    <property type="match status" value="1"/>
</dbReference>
<keyword evidence="2 4" id="KW-0238">DNA-binding</keyword>
<evidence type="ECO:0000313" key="7">
    <source>
        <dbReference type="Proteomes" id="UP000524404"/>
    </source>
</evidence>
<dbReference type="InterPro" id="IPR010998">
    <property type="entry name" value="Integrase_recombinase_N"/>
</dbReference>
<evidence type="ECO:0000256" key="4">
    <source>
        <dbReference type="PROSITE-ProRule" id="PRU01248"/>
    </source>
</evidence>
<accession>A0A841EJV4</accession>
<proteinExistence type="predicted"/>
<dbReference type="Proteomes" id="UP000524404">
    <property type="component" value="Unassembled WGS sequence"/>
</dbReference>
<dbReference type="GO" id="GO:0003677">
    <property type="term" value="F:DNA binding"/>
    <property type="evidence" value="ECO:0007669"/>
    <property type="project" value="UniProtKB-UniRule"/>
</dbReference>
<evidence type="ECO:0000256" key="3">
    <source>
        <dbReference type="ARBA" id="ARBA00023172"/>
    </source>
</evidence>
<dbReference type="Gene3D" id="1.10.150.130">
    <property type="match status" value="1"/>
</dbReference>
<evidence type="ECO:0000313" key="6">
    <source>
        <dbReference type="EMBL" id="MBB6003822.1"/>
    </source>
</evidence>
<dbReference type="AlphaFoldDB" id="A0A841EJV4"/>
<dbReference type="GO" id="GO:0015074">
    <property type="term" value="P:DNA integration"/>
    <property type="evidence" value="ECO:0007669"/>
    <property type="project" value="UniProtKB-KW"/>
</dbReference>
<dbReference type="InterPro" id="IPR025269">
    <property type="entry name" value="SAM-like_dom"/>
</dbReference>
<name>A0A841EJV4_9BACT</name>
<sequence length="436" mass="51126">MEILFMRHKCKDSNFSKIYTKISYNAERIEVGSTNIKINSEHWDLKSKRVTNDDPLARFKNEQLSKIESDIYFAFNLLLRKEENIDVKKLKRCILAIGEPEKEEEPEKSFIEIADIWLESISNPETQDRKLSVGSLRKYKNVRDSLLKFFIYQKKTTLKVSEFTPAMLRKFKNWMDSELSFAPTTIYKRCQVVKQIANWGVKNEDGCQINPIEDITFIEPEPEDFIFLNNEEFLKLKNHKFRTKAKQEVADLFVIFCRTGFHFADLVEIVKTARNKEIEKKHFKMGIDGKMWIFKSRIKTKVVAKVPYFEEVEQILNKYEGWENLPIKSNAKMNSYLKLIAEELNFTEELTEKLSVKAGRKTLVDWLLNDRGWSTDGVMVLLGIKNLRYLARYGKADERRVVIEINKSKKFTAFLEAQELESLKTSNISSIISNLT</sequence>
<evidence type="ECO:0000256" key="1">
    <source>
        <dbReference type="ARBA" id="ARBA00022908"/>
    </source>
</evidence>
<feature type="domain" description="Core-binding (CB)" evidence="5">
    <location>
        <begin position="108"/>
        <end position="201"/>
    </location>
</feature>
<dbReference type="Pfam" id="PF13102">
    <property type="entry name" value="Phage_int_SAM_5"/>
    <property type="match status" value="1"/>
</dbReference>
<gene>
    <name evidence="6" type="ORF">HNP25_002481</name>
</gene>
<keyword evidence="3" id="KW-0233">DNA recombination</keyword>